<evidence type="ECO:0000313" key="4">
    <source>
        <dbReference type="EMBL" id="KAF1813174.1"/>
    </source>
</evidence>
<feature type="region of interest" description="Disordered" evidence="1">
    <location>
        <begin position="704"/>
        <end position="742"/>
    </location>
</feature>
<reference evidence="6" key="2">
    <citation type="submission" date="2020-04" db="EMBL/GenBank/DDBJ databases">
        <authorList>
            <consortium name="NCBI Genome Project"/>
        </authorList>
    </citation>
    <scope>NUCLEOTIDE SEQUENCE</scope>
    <source>
        <strain evidence="6">CBS 781.70</strain>
    </source>
</reference>
<feature type="chain" id="PRO_5044631831" evidence="3">
    <location>
        <begin position="28"/>
        <end position="854"/>
    </location>
</feature>
<feature type="compositionally biased region" description="Low complexity" evidence="1">
    <location>
        <begin position="817"/>
        <end position="835"/>
    </location>
</feature>
<protein>
    <submittedName>
        <fullName evidence="4 6">Uncharacterized protein</fullName>
    </submittedName>
</protein>
<dbReference type="GeneID" id="54415704"/>
<evidence type="ECO:0000256" key="3">
    <source>
        <dbReference type="SAM" id="SignalP"/>
    </source>
</evidence>
<feature type="compositionally biased region" description="Low complexity" evidence="1">
    <location>
        <begin position="222"/>
        <end position="241"/>
    </location>
</feature>
<organism evidence="4">
    <name type="scientific">Eremomyces bilateralis CBS 781.70</name>
    <dbReference type="NCBI Taxonomy" id="1392243"/>
    <lineage>
        <taxon>Eukaryota</taxon>
        <taxon>Fungi</taxon>
        <taxon>Dikarya</taxon>
        <taxon>Ascomycota</taxon>
        <taxon>Pezizomycotina</taxon>
        <taxon>Dothideomycetes</taxon>
        <taxon>Dothideomycetes incertae sedis</taxon>
        <taxon>Eremomycetales</taxon>
        <taxon>Eremomycetaceae</taxon>
        <taxon>Eremomyces</taxon>
    </lineage>
</organism>
<dbReference type="GO" id="GO:0005576">
    <property type="term" value="C:extracellular region"/>
    <property type="evidence" value="ECO:0007669"/>
    <property type="project" value="TreeGrafter"/>
</dbReference>
<feature type="region of interest" description="Disordered" evidence="1">
    <location>
        <begin position="303"/>
        <end position="395"/>
    </location>
</feature>
<feature type="region of interest" description="Disordered" evidence="1">
    <location>
        <begin position="113"/>
        <end position="193"/>
    </location>
</feature>
<dbReference type="EMBL" id="ML975155">
    <property type="protein sequence ID" value="KAF1813174.1"/>
    <property type="molecule type" value="Genomic_DNA"/>
</dbReference>
<dbReference type="PANTHER" id="PTHR35778">
    <property type="entry name" value="SIGNALING MUCIN HKR1-RELATED"/>
    <property type="match status" value="1"/>
</dbReference>
<feature type="compositionally biased region" description="Low complexity" evidence="1">
    <location>
        <begin position="448"/>
        <end position="465"/>
    </location>
</feature>
<dbReference type="RefSeq" id="XP_033534805.1">
    <property type="nucleotide sequence ID" value="XM_033675134.1"/>
</dbReference>
<keyword evidence="2" id="KW-1133">Transmembrane helix</keyword>
<feature type="compositionally biased region" description="Low complexity" evidence="1">
    <location>
        <begin position="725"/>
        <end position="742"/>
    </location>
</feature>
<feature type="compositionally biased region" description="Low complexity" evidence="1">
    <location>
        <begin position="409"/>
        <end position="418"/>
    </location>
</feature>
<feature type="compositionally biased region" description="Low complexity" evidence="1">
    <location>
        <begin position="339"/>
        <end position="384"/>
    </location>
</feature>
<feature type="compositionally biased region" description="Polar residues" evidence="1">
    <location>
        <begin position="712"/>
        <end position="723"/>
    </location>
</feature>
<feature type="compositionally biased region" description="Low complexity" evidence="1">
    <location>
        <begin position="479"/>
        <end position="504"/>
    </location>
</feature>
<keyword evidence="3" id="KW-0732">Signal</keyword>
<feature type="signal peptide" evidence="3">
    <location>
        <begin position="1"/>
        <end position="27"/>
    </location>
</feature>
<dbReference type="GO" id="GO:0031505">
    <property type="term" value="P:fungal-type cell wall organization"/>
    <property type="evidence" value="ECO:0007669"/>
    <property type="project" value="TreeGrafter"/>
</dbReference>
<feature type="region of interest" description="Disordered" evidence="1">
    <location>
        <begin position="207"/>
        <end position="241"/>
    </location>
</feature>
<dbReference type="GO" id="GO:0030010">
    <property type="term" value="P:establishment of cell polarity"/>
    <property type="evidence" value="ECO:0007669"/>
    <property type="project" value="TreeGrafter"/>
</dbReference>
<reference evidence="4 6" key="1">
    <citation type="submission" date="2020-01" db="EMBL/GenBank/DDBJ databases">
        <authorList>
            <consortium name="DOE Joint Genome Institute"/>
            <person name="Haridas S."/>
            <person name="Albert R."/>
            <person name="Binder M."/>
            <person name="Bloem J."/>
            <person name="Labutti K."/>
            <person name="Salamov A."/>
            <person name="Andreopoulos B."/>
            <person name="Baker S.E."/>
            <person name="Barry K."/>
            <person name="Bills G."/>
            <person name="Bluhm B.H."/>
            <person name="Cannon C."/>
            <person name="Castanera R."/>
            <person name="Culley D.E."/>
            <person name="Daum C."/>
            <person name="Ezra D."/>
            <person name="Gonzalez J.B."/>
            <person name="Henrissat B."/>
            <person name="Kuo A."/>
            <person name="Liang C."/>
            <person name="Lipzen A."/>
            <person name="Lutzoni F."/>
            <person name="Magnuson J."/>
            <person name="Mondo S."/>
            <person name="Nolan M."/>
            <person name="Ohm R."/>
            <person name="Pangilinan J."/>
            <person name="Park H.-J."/>
            <person name="Ramirez L."/>
            <person name="Alfaro M."/>
            <person name="Sun H."/>
            <person name="Tritt A."/>
            <person name="Yoshinaga Y."/>
            <person name="Zwiers L.-H."/>
            <person name="Turgeon B.G."/>
            <person name="Goodwin S.B."/>
            <person name="Spatafora J.W."/>
            <person name="Crous P.W."/>
            <person name="Grigoriev I.V."/>
        </authorList>
    </citation>
    <scope>NUCLEOTIDE SEQUENCE</scope>
    <source>
        <strain evidence="4 6">CBS 781.70</strain>
    </source>
</reference>
<feature type="transmembrane region" description="Helical" evidence="2">
    <location>
        <begin position="746"/>
        <end position="767"/>
    </location>
</feature>
<dbReference type="Proteomes" id="UP000504638">
    <property type="component" value="Unplaced"/>
</dbReference>
<reference evidence="6" key="3">
    <citation type="submission" date="2025-04" db="UniProtKB">
        <authorList>
            <consortium name="RefSeq"/>
        </authorList>
    </citation>
    <scope>IDENTIFICATION</scope>
    <source>
        <strain evidence="6">CBS 781.70</strain>
    </source>
</reference>
<feature type="compositionally biased region" description="Polar residues" evidence="1">
    <location>
        <begin position="836"/>
        <end position="854"/>
    </location>
</feature>
<dbReference type="GO" id="GO:0005886">
    <property type="term" value="C:plasma membrane"/>
    <property type="evidence" value="ECO:0007669"/>
    <property type="project" value="InterPro"/>
</dbReference>
<feature type="region of interest" description="Disordered" evidence="1">
    <location>
        <begin position="772"/>
        <end position="854"/>
    </location>
</feature>
<feature type="region of interest" description="Disordered" evidence="1">
    <location>
        <begin position="409"/>
        <end position="524"/>
    </location>
</feature>
<evidence type="ECO:0000256" key="1">
    <source>
        <dbReference type="SAM" id="MobiDB-lite"/>
    </source>
</evidence>
<dbReference type="GO" id="GO:0030427">
    <property type="term" value="C:site of polarized growth"/>
    <property type="evidence" value="ECO:0007669"/>
    <property type="project" value="TreeGrafter"/>
</dbReference>
<dbReference type="GO" id="GO:0005034">
    <property type="term" value="F:osmosensor activity"/>
    <property type="evidence" value="ECO:0007669"/>
    <property type="project" value="InterPro"/>
</dbReference>
<dbReference type="PANTHER" id="PTHR35778:SF1">
    <property type="entry name" value="SIGNALING MUCIN HKR1-RELATED"/>
    <property type="match status" value="1"/>
</dbReference>
<dbReference type="GO" id="GO:0001402">
    <property type="term" value="P:signal transduction involved in filamentous growth"/>
    <property type="evidence" value="ECO:0007669"/>
    <property type="project" value="TreeGrafter"/>
</dbReference>
<dbReference type="GO" id="GO:0009986">
    <property type="term" value="C:cell surface"/>
    <property type="evidence" value="ECO:0007669"/>
    <property type="project" value="TreeGrafter"/>
</dbReference>
<feature type="compositionally biased region" description="Polar residues" evidence="1">
    <location>
        <begin position="505"/>
        <end position="518"/>
    </location>
</feature>
<feature type="compositionally biased region" description="Polar residues" evidence="1">
    <location>
        <begin position="209"/>
        <end position="221"/>
    </location>
</feature>
<dbReference type="OrthoDB" id="3366093at2759"/>
<evidence type="ECO:0000313" key="6">
    <source>
        <dbReference type="RefSeq" id="XP_033534805.1"/>
    </source>
</evidence>
<dbReference type="InterPro" id="IPR039295">
    <property type="entry name" value="MSB2"/>
</dbReference>
<accession>A0A6G1G546</accession>
<evidence type="ECO:0000256" key="2">
    <source>
        <dbReference type="SAM" id="Phobius"/>
    </source>
</evidence>
<dbReference type="GO" id="GO:0006972">
    <property type="term" value="P:hyperosmotic response"/>
    <property type="evidence" value="ECO:0007669"/>
    <property type="project" value="TreeGrafter"/>
</dbReference>
<feature type="compositionally biased region" description="Low complexity" evidence="1">
    <location>
        <begin position="171"/>
        <end position="193"/>
    </location>
</feature>
<evidence type="ECO:0000313" key="5">
    <source>
        <dbReference type="Proteomes" id="UP000504638"/>
    </source>
</evidence>
<gene>
    <name evidence="4 6" type="ORF">P152DRAFT_307695</name>
</gene>
<keyword evidence="5" id="KW-1185">Reference proteome</keyword>
<feature type="compositionally biased region" description="Polar residues" evidence="1">
    <location>
        <begin position="425"/>
        <end position="439"/>
    </location>
</feature>
<keyword evidence="2" id="KW-0472">Membrane</keyword>
<dbReference type="GO" id="GO:0007232">
    <property type="term" value="P:osmosensory signaling pathway via Sho1 osmosensor"/>
    <property type="evidence" value="ECO:0007669"/>
    <property type="project" value="InterPro"/>
</dbReference>
<proteinExistence type="predicted"/>
<keyword evidence="2" id="KW-0812">Transmembrane</keyword>
<name>A0A6G1G546_9PEZI</name>
<sequence>MVQSRGFLAASMAMVSFCGPLLTYAEAAPAPPNTRDPDRPRYYFPRVVKRQIGNLSALLPVPDAQESDFSGLISNIASDLTEETTSSDAVTTIVVSSTSVFVFDPMATPTAEGILPPSGAAESGTADGILLPSGSAESGTTDGILPPSGVAESGTAPVVPETSETPTSPILDLESSLSNSESDPSSGGGVPSSIILPSLSVPFGGAFFESSTGGTPETVLQPSSTPDPSSETAPSTSESPTGIIVGLSTVISSASDSVISTSASEPSDLATPTSSSGDFLDGIIGSLTGGVFPTGALGTGASSSIEALPSGSESFPPDSIPTSSAPPETTSPPDPGDVISSIASEASSALGDLTSSPTPSESLSEDISSILSSAASEFSGISSSPNPTDPVAPTQDLSLILSSIASEASSIVSEVPPETSDPAFPTSTPDNSTESSFIANPTAPPVSTPTLESTSSTLPTDLPISNSTIPVSDPTGPISLSESPSSSLPVSSSSVSGIVDPSLSATSSATSQIETPSTVVPGPTTLSEAPVFSVIPTGSDTLSTQFVPSSIVAEPTSNTVTLTAVETGIPSTMPKLIKPPGGTPEAPKDSTLVQVGFSYPLNFPFVSSSSVSRRQIYRFLPEGIAFGLKIPREQVVFYALQPYDTTEDLQYITTLALFYVASDKVSQLGADLLSPVSQLYGNPDESARTLMGLINPSIPLLPGQLLDDNRGTGPNNPSASSPTKADGGSAFGGDASSSSPVKSTSVAVGVSAAVGAVLYGGAMVLVARRYKQRKARRHQRTSSVQSGSQEGGPWMTGAGHDRVTPGMSGRQSRYSDRSGLSGSSAGQSGSSQGRSIRTTQISAPVMSENSLGWN</sequence>
<dbReference type="AlphaFoldDB" id="A0A6G1G546"/>